<feature type="transmembrane region" description="Helical" evidence="7">
    <location>
        <begin position="272"/>
        <end position="295"/>
    </location>
</feature>
<comment type="subcellular location">
    <subcellularLocation>
        <location evidence="1">Cell membrane</location>
        <topology evidence="1">Multi-pass membrane protein</topology>
    </subcellularLocation>
</comment>
<evidence type="ECO:0000256" key="1">
    <source>
        <dbReference type="ARBA" id="ARBA00004651"/>
    </source>
</evidence>
<accession>A0ABV2HRX3</accession>
<dbReference type="InterPro" id="IPR018076">
    <property type="entry name" value="T2SS_GspF_dom"/>
</dbReference>
<evidence type="ECO:0000256" key="6">
    <source>
        <dbReference type="SAM" id="Coils"/>
    </source>
</evidence>
<evidence type="ECO:0000313" key="10">
    <source>
        <dbReference type="Proteomes" id="UP001549036"/>
    </source>
</evidence>
<dbReference type="RefSeq" id="WP_354415826.1">
    <property type="nucleotide sequence ID" value="NZ_JBEPLM010000004.1"/>
</dbReference>
<feature type="transmembrane region" description="Helical" evidence="7">
    <location>
        <begin position="110"/>
        <end position="127"/>
    </location>
</feature>
<keyword evidence="3 7" id="KW-0812">Transmembrane</keyword>
<organism evidence="9 10">
    <name type="scientific">Mesorhizobium shonense</name>
    <dbReference type="NCBI Taxonomy" id="1209948"/>
    <lineage>
        <taxon>Bacteria</taxon>
        <taxon>Pseudomonadati</taxon>
        <taxon>Pseudomonadota</taxon>
        <taxon>Alphaproteobacteria</taxon>
        <taxon>Hyphomicrobiales</taxon>
        <taxon>Phyllobacteriaceae</taxon>
        <taxon>Mesorhizobium</taxon>
    </lineage>
</organism>
<comment type="caution">
    <text evidence="9">The sequence shown here is derived from an EMBL/GenBank/DDBJ whole genome shotgun (WGS) entry which is preliminary data.</text>
</comment>
<dbReference type="InterPro" id="IPR042094">
    <property type="entry name" value="T2SS_GspF_sf"/>
</dbReference>
<dbReference type="Gene3D" id="1.20.81.30">
    <property type="entry name" value="Type II secretion system (T2SS), domain F"/>
    <property type="match status" value="1"/>
</dbReference>
<keyword evidence="4 7" id="KW-1133">Transmembrane helix</keyword>
<evidence type="ECO:0000313" key="9">
    <source>
        <dbReference type="EMBL" id="MET3593329.1"/>
    </source>
</evidence>
<evidence type="ECO:0000259" key="8">
    <source>
        <dbReference type="Pfam" id="PF00482"/>
    </source>
</evidence>
<dbReference type="PANTHER" id="PTHR35007:SF1">
    <property type="entry name" value="PILUS ASSEMBLY PROTEIN"/>
    <property type="match status" value="1"/>
</dbReference>
<dbReference type="Pfam" id="PF00482">
    <property type="entry name" value="T2SSF"/>
    <property type="match status" value="1"/>
</dbReference>
<feature type="domain" description="Type II secretion system protein GspF" evidence="8">
    <location>
        <begin position="170"/>
        <end position="294"/>
    </location>
</feature>
<keyword evidence="6" id="KW-0175">Coiled coil</keyword>
<feature type="transmembrane region" description="Helical" evidence="7">
    <location>
        <begin position="6"/>
        <end position="27"/>
    </location>
</feature>
<evidence type="ECO:0000256" key="7">
    <source>
        <dbReference type="SAM" id="Phobius"/>
    </source>
</evidence>
<evidence type="ECO:0000256" key="3">
    <source>
        <dbReference type="ARBA" id="ARBA00022692"/>
    </source>
</evidence>
<keyword evidence="2" id="KW-1003">Cell membrane</keyword>
<feature type="transmembrane region" description="Helical" evidence="7">
    <location>
        <begin position="301"/>
        <end position="328"/>
    </location>
</feature>
<evidence type="ECO:0000256" key="2">
    <source>
        <dbReference type="ARBA" id="ARBA00022475"/>
    </source>
</evidence>
<proteinExistence type="predicted"/>
<feature type="transmembrane region" description="Helical" evidence="7">
    <location>
        <begin position="133"/>
        <end position="151"/>
    </location>
</feature>
<feature type="coiled-coil region" evidence="6">
    <location>
        <begin position="61"/>
        <end position="88"/>
    </location>
</feature>
<sequence>MFGIDTTVLAFVVLAGLSAGAVAYAFLFKRIDNEKQAGKRLETIKAAETDRSVVKASRDRAAEVVRRRKNLQDSLKQLDEKQKSNDRNIKKPPLKAQIRQAGMTVSIERFYIYSVICGIVLTFLVYLAGAPLLVLPGALLAGAFGLPRWFVSFRRARRVKAFLEEFPNALDIIVRAVKSGLPLNDAIRLIANESPEPVRAEFRRIVDSQQMGLSIPDATLRMSETMPCSEAGFFGIVIQIQSQAGGNLSEALGNLSRVLRDRKKMKAKVQALSMEAKASAVIIGALPFVVAFLVYLSSPNYIMPLFTTSVGNLILGCSGVWMSIGILVMRKMMNFEV</sequence>
<protein>
    <submittedName>
        <fullName evidence="9">Tight adherence protein B</fullName>
    </submittedName>
</protein>
<evidence type="ECO:0000256" key="4">
    <source>
        <dbReference type="ARBA" id="ARBA00022989"/>
    </source>
</evidence>
<dbReference type="EMBL" id="JBEPLM010000004">
    <property type="protein sequence ID" value="MET3593329.1"/>
    <property type="molecule type" value="Genomic_DNA"/>
</dbReference>
<dbReference type="Proteomes" id="UP001549036">
    <property type="component" value="Unassembled WGS sequence"/>
</dbReference>
<evidence type="ECO:0000256" key="5">
    <source>
        <dbReference type="ARBA" id="ARBA00023136"/>
    </source>
</evidence>
<dbReference type="PANTHER" id="PTHR35007">
    <property type="entry name" value="INTEGRAL MEMBRANE PROTEIN-RELATED"/>
    <property type="match status" value="1"/>
</dbReference>
<name>A0ABV2HRX3_9HYPH</name>
<keyword evidence="5 7" id="KW-0472">Membrane</keyword>
<reference evidence="9 10" key="1">
    <citation type="submission" date="2024-06" db="EMBL/GenBank/DDBJ databases">
        <title>Genomic Encyclopedia of Type Strains, Phase IV (KMG-IV): sequencing the most valuable type-strain genomes for metagenomic binning, comparative biology and taxonomic classification.</title>
        <authorList>
            <person name="Goeker M."/>
        </authorList>
    </citation>
    <scope>NUCLEOTIDE SEQUENCE [LARGE SCALE GENOMIC DNA]</scope>
    <source>
        <strain evidence="9 10">DSM 29846</strain>
    </source>
</reference>
<keyword evidence="10" id="KW-1185">Reference proteome</keyword>
<gene>
    <name evidence="9" type="ORF">ABID26_002726</name>
</gene>